<dbReference type="PANTHER" id="PTHR11406">
    <property type="entry name" value="PHOSPHOGLYCERATE KINASE"/>
    <property type="match status" value="1"/>
</dbReference>
<dbReference type="GO" id="GO:0005829">
    <property type="term" value="C:cytosol"/>
    <property type="evidence" value="ECO:0007669"/>
    <property type="project" value="TreeGrafter"/>
</dbReference>
<dbReference type="AlphaFoldDB" id="A0A0G0VCL5"/>
<evidence type="ECO:0000256" key="12">
    <source>
        <dbReference type="RuleBase" id="RU000532"/>
    </source>
</evidence>
<evidence type="ECO:0000256" key="3">
    <source>
        <dbReference type="ARBA" id="ARBA00008982"/>
    </source>
</evidence>
<proteinExistence type="inferred from homology"/>
<dbReference type="PANTHER" id="PTHR11406:SF23">
    <property type="entry name" value="PHOSPHOGLYCERATE KINASE 1, CHLOROPLASTIC-RELATED"/>
    <property type="match status" value="1"/>
</dbReference>
<evidence type="ECO:0000256" key="1">
    <source>
        <dbReference type="ARBA" id="ARBA00000642"/>
    </source>
</evidence>
<dbReference type="EC" id="2.7.2.3" evidence="4 10"/>
<comment type="subunit">
    <text evidence="10">Monomer.</text>
</comment>
<protein>
    <recommendedName>
        <fullName evidence="5 10">Phosphoglycerate kinase</fullName>
        <ecNumber evidence="4 10">2.7.2.3</ecNumber>
    </recommendedName>
</protein>
<evidence type="ECO:0000256" key="10">
    <source>
        <dbReference type="HAMAP-Rule" id="MF_00145"/>
    </source>
</evidence>
<evidence type="ECO:0000313" key="14">
    <source>
        <dbReference type="Proteomes" id="UP000034108"/>
    </source>
</evidence>
<dbReference type="GO" id="GO:0006094">
    <property type="term" value="P:gluconeogenesis"/>
    <property type="evidence" value="ECO:0007669"/>
    <property type="project" value="TreeGrafter"/>
</dbReference>
<dbReference type="UniPathway" id="UPA00109">
    <property type="reaction ID" value="UER00185"/>
</dbReference>
<dbReference type="GO" id="GO:0006096">
    <property type="term" value="P:glycolytic process"/>
    <property type="evidence" value="ECO:0007669"/>
    <property type="project" value="UniProtKB-UniRule"/>
</dbReference>
<accession>A0A0G0VCL5</accession>
<feature type="binding site" evidence="10 11">
    <location>
        <position position="203"/>
    </location>
    <ligand>
        <name>ATP</name>
        <dbReference type="ChEBI" id="CHEBI:30616"/>
    </ligand>
</feature>
<dbReference type="FunFam" id="3.40.50.1260:FF:000006">
    <property type="entry name" value="Phosphoglycerate kinase"/>
    <property type="match status" value="1"/>
</dbReference>
<dbReference type="InterPro" id="IPR036043">
    <property type="entry name" value="Phosphoglycerate_kinase_sf"/>
</dbReference>
<name>A0A0G0VCL5_9BACT</name>
<comment type="caution">
    <text evidence="10">Lacks conserved residue(s) required for the propagation of feature annotation.</text>
</comment>
<evidence type="ECO:0000256" key="7">
    <source>
        <dbReference type="ARBA" id="ARBA00022741"/>
    </source>
</evidence>
<evidence type="ECO:0000256" key="11">
    <source>
        <dbReference type="PIRSR" id="PIRSR000724-2"/>
    </source>
</evidence>
<sequence length="395" mass="42668">MHSIKQAKDLTGKKVLVRVDFNVRVNKNGEVDENEAFKIEAVLPTIKFLLEKKSKIILMSHLGRPHGKVAPELKLDAAADHLSKLLKKLVKKTSGVVGLAVEKEVAKLKNGEILMLENVRFETGEETNDSKFVKALAKLGDIFVNDAFGVCHRAAASVSGIAEVLPSYAGFLLESEVSALEKVMEKPKKPLLVIMGGLKFETKLPVIAKLLLKADKILLGGGLASTCFKAMGYGVGDSIVDNEYLPLAKKIAKNKKILLPLDLIVGRKEGGCAFHHLPVPAKPCDLFDAPLAIYDIGPETIQTWSKLVKKANTLIWNGPLGHFEQPPYNHGTISMARLIAARSKGRAFGVVGGGETIAALRQSKMSEYIDHVSTGGGAMLEFLAGKKLPGIEALK</sequence>
<dbReference type="SUPFAM" id="SSF53748">
    <property type="entry name" value="Phosphoglycerate kinase"/>
    <property type="match status" value="1"/>
</dbReference>
<dbReference type="InterPro" id="IPR001576">
    <property type="entry name" value="Phosphoglycerate_kinase"/>
</dbReference>
<organism evidence="13 14">
    <name type="scientific">Candidatus Magasanikbacteria bacterium GW2011_GWC2_41_17</name>
    <dbReference type="NCBI Taxonomy" id="1619048"/>
    <lineage>
        <taxon>Bacteria</taxon>
        <taxon>Candidatus Magasanikiibacteriota</taxon>
    </lineage>
</organism>
<evidence type="ECO:0000256" key="8">
    <source>
        <dbReference type="ARBA" id="ARBA00022777"/>
    </source>
</evidence>
<evidence type="ECO:0000256" key="4">
    <source>
        <dbReference type="ARBA" id="ARBA00013061"/>
    </source>
</evidence>
<keyword evidence="10" id="KW-0963">Cytoplasm</keyword>
<feature type="binding site" evidence="10">
    <location>
        <begin position="61"/>
        <end position="64"/>
    </location>
    <ligand>
        <name>substrate</name>
    </ligand>
</feature>
<comment type="subcellular location">
    <subcellularLocation>
        <location evidence="10">Cytoplasm</location>
    </subcellularLocation>
</comment>
<feature type="binding site" evidence="10">
    <location>
        <begin position="353"/>
        <end position="356"/>
    </location>
    <ligand>
        <name>ATP</name>
        <dbReference type="ChEBI" id="CHEBI:30616"/>
    </ligand>
</feature>
<comment type="pathway">
    <text evidence="2 10">Carbohydrate degradation; glycolysis; pyruvate from D-glyceraldehyde 3-phosphate: step 2/5.</text>
</comment>
<keyword evidence="7 10" id="KW-0547">Nucleotide-binding</keyword>
<comment type="caution">
    <text evidence="13">The sequence shown here is derived from an EMBL/GenBank/DDBJ whole genome shotgun (WGS) entry which is preliminary data.</text>
</comment>
<evidence type="ECO:0000256" key="5">
    <source>
        <dbReference type="ARBA" id="ARBA00016471"/>
    </source>
</evidence>
<dbReference type="GO" id="GO:0004618">
    <property type="term" value="F:phosphoglycerate kinase activity"/>
    <property type="evidence" value="ECO:0007669"/>
    <property type="project" value="UniProtKB-UniRule"/>
</dbReference>
<keyword evidence="8 10" id="KW-0418">Kinase</keyword>
<evidence type="ECO:0000313" key="13">
    <source>
        <dbReference type="EMBL" id="KKR97396.1"/>
    </source>
</evidence>
<dbReference type="GO" id="GO:0043531">
    <property type="term" value="F:ADP binding"/>
    <property type="evidence" value="ECO:0007669"/>
    <property type="project" value="TreeGrafter"/>
</dbReference>
<gene>
    <name evidence="10" type="primary">pgk</name>
    <name evidence="13" type="ORF">UU49_C0032G0009</name>
</gene>
<feature type="binding site" evidence="10">
    <location>
        <begin position="20"/>
        <end position="22"/>
    </location>
    <ligand>
        <name>substrate</name>
    </ligand>
</feature>
<dbReference type="InterPro" id="IPR015824">
    <property type="entry name" value="Phosphoglycerate_kinase_N"/>
</dbReference>
<dbReference type="Pfam" id="PF00162">
    <property type="entry name" value="PGK"/>
    <property type="match status" value="1"/>
</dbReference>
<dbReference type="Gene3D" id="3.40.50.1260">
    <property type="entry name" value="Phosphoglycerate kinase, N-terminal domain"/>
    <property type="match status" value="2"/>
</dbReference>
<keyword evidence="10" id="KW-0324">Glycolysis</keyword>
<dbReference type="PIRSF" id="PIRSF000724">
    <property type="entry name" value="Pgk"/>
    <property type="match status" value="1"/>
</dbReference>
<dbReference type="PRINTS" id="PR00477">
    <property type="entry name" value="PHGLYCKINASE"/>
</dbReference>
<dbReference type="EMBL" id="LCAV01000032">
    <property type="protein sequence ID" value="KKR97396.1"/>
    <property type="molecule type" value="Genomic_DNA"/>
</dbReference>
<evidence type="ECO:0000256" key="9">
    <source>
        <dbReference type="ARBA" id="ARBA00022840"/>
    </source>
</evidence>
<comment type="catalytic activity">
    <reaction evidence="1 10 12">
        <text>(2R)-3-phosphoglycerate + ATP = (2R)-3-phospho-glyceroyl phosphate + ADP</text>
        <dbReference type="Rhea" id="RHEA:14801"/>
        <dbReference type="ChEBI" id="CHEBI:30616"/>
        <dbReference type="ChEBI" id="CHEBI:57604"/>
        <dbReference type="ChEBI" id="CHEBI:58272"/>
        <dbReference type="ChEBI" id="CHEBI:456216"/>
        <dbReference type="EC" id="2.7.2.3"/>
    </reaction>
</comment>
<reference evidence="13 14" key="1">
    <citation type="journal article" date="2015" name="Nature">
        <title>rRNA introns, odd ribosomes, and small enigmatic genomes across a large radiation of phyla.</title>
        <authorList>
            <person name="Brown C.T."/>
            <person name="Hug L.A."/>
            <person name="Thomas B.C."/>
            <person name="Sharon I."/>
            <person name="Castelle C.J."/>
            <person name="Singh A."/>
            <person name="Wilkins M.J."/>
            <person name="Williams K.H."/>
            <person name="Banfield J.F."/>
        </authorList>
    </citation>
    <scope>NUCLEOTIDE SEQUENCE [LARGE SCALE GENOMIC DNA]</scope>
</reference>
<dbReference type="HAMAP" id="MF_00145">
    <property type="entry name" value="Phosphoglyc_kinase"/>
    <property type="match status" value="1"/>
</dbReference>
<feature type="binding site" evidence="10">
    <location>
        <position position="153"/>
    </location>
    <ligand>
        <name>substrate</name>
    </ligand>
</feature>
<evidence type="ECO:0000256" key="2">
    <source>
        <dbReference type="ARBA" id="ARBA00004838"/>
    </source>
</evidence>
<evidence type="ECO:0000256" key="6">
    <source>
        <dbReference type="ARBA" id="ARBA00022679"/>
    </source>
</evidence>
<dbReference type="GO" id="GO:0005524">
    <property type="term" value="F:ATP binding"/>
    <property type="evidence" value="ECO:0007669"/>
    <property type="project" value="UniProtKB-KW"/>
</dbReference>
<feature type="binding site" evidence="10">
    <location>
        <position position="120"/>
    </location>
    <ligand>
        <name>substrate</name>
    </ligand>
</feature>
<dbReference type="PATRIC" id="fig|1619048.3.peg.730"/>
<comment type="similarity">
    <text evidence="3 10 12">Belongs to the phosphoglycerate kinase family.</text>
</comment>
<feature type="binding site" evidence="10 11">
    <location>
        <position position="324"/>
    </location>
    <ligand>
        <name>ATP</name>
        <dbReference type="ChEBI" id="CHEBI:30616"/>
    </ligand>
</feature>
<keyword evidence="9 10" id="KW-0067">ATP-binding</keyword>
<dbReference type="Proteomes" id="UP000034108">
    <property type="component" value="Unassembled WGS sequence"/>
</dbReference>
<keyword evidence="6 10" id="KW-0808">Transferase</keyword>
<dbReference type="STRING" id="1619048.UU49_C0032G0009"/>